<proteinExistence type="predicted"/>
<feature type="non-terminal residue" evidence="3">
    <location>
        <position position="442"/>
    </location>
</feature>
<dbReference type="Pfam" id="PF22749">
    <property type="entry name" value="Arb2"/>
    <property type="match status" value="1"/>
</dbReference>
<dbReference type="VEuPathDB" id="FungiDB:H257_14367"/>
<feature type="domain" description="Arb2" evidence="2">
    <location>
        <begin position="107"/>
        <end position="285"/>
    </location>
</feature>
<protein>
    <recommendedName>
        <fullName evidence="2">Arb2 domain-containing protein</fullName>
    </recommendedName>
</protein>
<name>A0A3R7A0P9_APHAT</name>
<dbReference type="Proteomes" id="UP000286510">
    <property type="component" value="Unassembled WGS sequence"/>
</dbReference>
<evidence type="ECO:0000259" key="2">
    <source>
        <dbReference type="Pfam" id="PF22749"/>
    </source>
</evidence>
<evidence type="ECO:0000313" key="4">
    <source>
        <dbReference type="Proteomes" id="UP000286510"/>
    </source>
</evidence>
<dbReference type="GO" id="GO:0031048">
    <property type="term" value="P:regulatory ncRNA-mediated heterochromatin formation"/>
    <property type="evidence" value="ECO:0007669"/>
    <property type="project" value="TreeGrafter"/>
</dbReference>
<dbReference type="EMBL" id="QUTF01016132">
    <property type="protein sequence ID" value="RHZ07676.1"/>
    <property type="molecule type" value="Genomic_DNA"/>
</dbReference>
<dbReference type="InterPro" id="IPR048263">
    <property type="entry name" value="Arb2"/>
</dbReference>
<feature type="region of interest" description="Disordered" evidence="1">
    <location>
        <begin position="35"/>
        <end position="76"/>
    </location>
</feature>
<dbReference type="InterPro" id="IPR053858">
    <property type="entry name" value="Arb2_dom"/>
</dbReference>
<comment type="caution">
    <text evidence="3">The sequence shown here is derived from an EMBL/GenBank/DDBJ whole genome shotgun (WGS) entry which is preliminary data.</text>
</comment>
<dbReference type="GO" id="GO:0035197">
    <property type="term" value="F:siRNA binding"/>
    <property type="evidence" value="ECO:0007669"/>
    <property type="project" value="TreeGrafter"/>
</dbReference>
<dbReference type="PANTHER" id="PTHR21357:SF4">
    <property type="entry name" value="FAM172 FAMILY PROTEIN HOMOLOG CG10038"/>
    <property type="match status" value="1"/>
</dbReference>
<reference evidence="3 4" key="1">
    <citation type="submission" date="2018-08" db="EMBL/GenBank/DDBJ databases">
        <title>Aphanomyces genome sequencing and annotation.</title>
        <authorList>
            <person name="Minardi D."/>
            <person name="Oidtmann B."/>
            <person name="Van Der Giezen M."/>
            <person name="Studholme D.J."/>
        </authorList>
    </citation>
    <scope>NUCLEOTIDE SEQUENCE [LARGE SCALE GENOMIC DNA]</scope>
    <source>
        <strain evidence="3 4">FDL457</strain>
    </source>
</reference>
<dbReference type="VEuPathDB" id="FungiDB:H257_17631"/>
<dbReference type="PANTHER" id="PTHR21357">
    <property type="entry name" value="FAM172 FAMILY PROTEIN HOMOLOG CG10038"/>
    <property type="match status" value="1"/>
</dbReference>
<organism evidence="3 4">
    <name type="scientific">Aphanomyces astaci</name>
    <name type="common">Crayfish plague agent</name>
    <dbReference type="NCBI Taxonomy" id="112090"/>
    <lineage>
        <taxon>Eukaryota</taxon>
        <taxon>Sar</taxon>
        <taxon>Stramenopiles</taxon>
        <taxon>Oomycota</taxon>
        <taxon>Saprolegniomycetes</taxon>
        <taxon>Saprolegniales</taxon>
        <taxon>Verrucalvaceae</taxon>
        <taxon>Aphanomyces</taxon>
    </lineage>
</organism>
<accession>A0A3R7A0P9</accession>
<evidence type="ECO:0000256" key="1">
    <source>
        <dbReference type="SAM" id="MobiDB-lite"/>
    </source>
</evidence>
<sequence>MFIASNVGFKASGHGMLACDFDSVATQFQPKYYMKQQQHKPTHTNNTTGLAPPDAMPVTADDDDDDDDTRREVEFPDPEYSINRVSGFLCDCATGARIMDTSILNSEAMLSNVIAYVHARMSVELDFVQHSIPYAGAPASCQFFASKNYNVTKKLLVFVCSSRGSTCGIWSRSLLLRSGVNVGSMLPYFRKAIDKGFGVVVLNPNVNSVLRGATKLAIPCSSTPEEHVQHVWEHFIFPSAAHEIHFLAYGYGGVLVSNLIFNHAVMANLQPRLGNLGFLECTTSTKCPPQLQHSIGPRWVSWETSNEIGFGKQIPNQSVNSVGITMSAGPTGSSDGGGGSSSSITQTVTKRKHTDGDVEEVAGDRVVAMRLVDDTRAQYLAILERFKRWLHTEHPSFVVDTTIQLPLPSNICQMYLDYASIKRNTRGEALVPKQYNTFSTIG</sequence>
<dbReference type="GO" id="GO:0005634">
    <property type="term" value="C:nucleus"/>
    <property type="evidence" value="ECO:0007669"/>
    <property type="project" value="TreeGrafter"/>
</dbReference>
<dbReference type="AlphaFoldDB" id="A0A3R7A0P9"/>
<feature type="region of interest" description="Disordered" evidence="1">
    <location>
        <begin position="321"/>
        <end position="357"/>
    </location>
</feature>
<evidence type="ECO:0000313" key="3">
    <source>
        <dbReference type="EMBL" id="RHZ07676.1"/>
    </source>
</evidence>
<gene>
    <name evidence="3" type="ORF">DYB26_010049</name>
</gene>